<dbReference type="EMBL" id="BMMV01000010">
    <property type="protein sequence ID" value="GGK00625.1"/>
    <property type="molecule type" value="Genomic_DNA"/>
</dbReference>
<name>A0ABQ2E9C8_9ACTN</name>
<evidence type="ECO:0000313" key="4">
    <source>
        <dbReference type="Proteomes" id="UP000660265"/>
    </source>
</evidence>
<gene>
    <name evidence="3" type="ORF">GCM10011583_35110</name>
</gene>
<proteinExistence type="predicted"/>
<keyword evidence="4" id="KW-1185">Reference proteome</keyword>
<feature type="region of interest" description="Disordered" evidence="1">
    <location>
        <begin position="993"/>
        <end position="1014"/>
    </location>
</feature>
<feature type="domain" description="CHAT" evidence="2">
    <location>
        <begin position="948"/>
        <end position="1243"/>
    </location>
</feature>
<dbReference type="InterPro" id="IPR011990">
    <property type="entry name" value="TPR-like_helical_dom_sf"/>
</dbReference>
<organism evidence="3 4">
    <name type="scientific">Streptomyces camponoticapitis</name>
    <dbReference type="NCBI Taxonomy" id="1616125"/>
    <lineage>
        <taxon>Bacteria</taxon>
        <taxon>Bacillati</taxon>
        <taxon>Actinomycetota</taxon>
        <taxon>Actinomycetes</taxon>
        <taxon>Kitasatosporales</taxon>
        <taxon>Streptomycetaceae</taxon>
        <taxon>Streptomyces</taxon>
    </lineage>
</organism>
<evidence type="ECO:0000256" key="1">
    <source>
        <dbReference type="SAM" id="MobiDB-lite"/>
    </source>
</evidence>
<dbReference type="Gene3D" id="1.25.40.10">
    <property type="entry name" value="Tetratricopeptide repeat domain"/>
    <property type="match status" value="2"/>
</dbReference>
<evidence type="ECO:0000313" key="3">
    <source>
        <dbReference type="EMBL" id="GGK00625.1"/>
    </source>
</evidence>
<dbReference type="RefSeq" id="WP_229700941.1">
    <property type="nucleotide sequence ID" value="NZ_BMMV01000010.1"/>
</dbReference>
<protein>
    <submittedName>
        <fullName evidence="3">CHAT domain-containing protein</fullName>
    </submittedName>
</protein>
<dbReference type="Pfam" id="PF12770">
    <property type="entry name" value="CHAT"/>
    <property type="match status" value="1"/>
</dbReference>
<dbReference type="InterPro" id="IPR024983">
    <property type="entry name" value="CHAT_dom"/>
</dbReference>
<evidence type="ECO:0000259" key="2">
    <source>
        <dbReference type="Pfam" id="PF12770"/>
    </source>
</evidence>
<accession>A0ABQ2E9C8</accession>
<sequence length="1243" mass="131605">MGLDDLAVEALAAYEQARVRRELPAVERALTLVNALRAALSAEDPGQRAVASYLASVLFLLRADLEGGSARADLDRALDEAGLAVRLRERAGAHPGLPSVAQILALAAEVRRVRLRLTGDARELDGAIDAARAAAGHPDTTRPERAAALADLCGLLGERHLLTGAPADLDESIRAGREAVGAVDPEHGSYAMARNNLAVALRNRYERTGNRADLDMAVVHARDGAEAAADGSPRATCSSTLIGALVAQYAYQSDPRTLDESIAAGRAALSAMGLCLPAPITDPDDADTDGAEPPLPDAAGAVLLNMATALCFRHERSGGLRDLDESLAATRRALRVSPPRGVDHATGLGQLANVLQRCYELTGDTRDLNEAIDAARKALRRCPSRHLSRVMHLRSLARALRLRFEREGDAVDLDEAIAAVRQGLRAVTPEDVGRALLLEQLSGLTLLRNRLAGDPVDLDTAVAAAAEAVKETTLGHSYQGMYLNNLGIAHQERFTTHGDPADLDAAVHAGRRAAHATPRDHPLYATCQQNLGNTLLTRWLWALVHGDGGGPERPRGEVLQGEAADPADLVDAIAAHRAALDATVGVAERSVCTGNLGTALRWRYQQRGDARDAREAESLLRDAVRAGPVGSPTHGRHLSSLAELLSARHRRTGDRGSAAEAIASWRRAAQLPGAAAGERIAWATAWGGLAIDLDDFPQAMEGMATAVDLLPLLVWRGLDRAERERLLADCAGLAQDAAAAAIAAGRPEEAVELLERGRSVLWSQLLEQNTELDALRAAAPALAARLDQVRSVLDATGGTGAAVLPPVGPFTRGTRAGSSPPAGASPPVWLDHHDAAERRTAPAGEWTDLVQEVRGLPGFGNFLRRPGLRELRSALPGPVVLVNVSVLRCDALIVMGDAVRVVPLPRLTASEAHARANRFLTVLDEADSGVGAVGMAARLVREQTLLDILEWLWEAVAAPVLDALHLISPVPSHGPWTRLWWCPTGPLTLLPLHAAGRPADPDSDGPRPGDSVLDRVVSSYTPTLRSLAQASTRAGGRRGDRGAGGNRLLAVAVAEAPRLPVLHGVRREAEAVTRLFPGGLHTLLDGPSATREAVRAALGRHAWAHIACHGSQNLTAPSRAGLHLHDGLLTVAELSAVRPEEPRELVYLSACETAMGGAVIPDEAITLAHALQFTGYRQVVATLWSVEDGVAVQAAEDFYTRMDSAVGPEPTPAAEALHHSVRALRARMPHAPGRWASYVHVGA</sequence>
<comment type="caution">
    <text evidence="3">The sequence shown here is derived from an EMBL/GenBank/DDBJ whole genome shotgun (WGS) entry which is preliminary data.</text>
</comment>
<reference evidence="4" key="1">
    <citation type="journal article" date="2019" name="Int. J. Syst. Evol. Microbiol.">
        <title>The Global Catalogue of Microorganisms (GCM) 10K type strain sequencing project: providing services to taxonomists for standard genome sequencing and annotation.</title>
        <authorList>
            <consortium name="The Broad Institute Genomics Platform"/>
            <consortium name="The Broad Institute Genome Sequencing Center for Infectious Disease"/>
            <person name="Wu L."/>
            <person name="Ma J."/>
        </authorList>
    </citation>
    <scope>NUCLEOTIDE SEQUENCE [LARGE SCALE GENOMIC DNA]</scope>
    <source>
        <strain evidence="4">CGMCC 4.7275</strain>
    </source>
</reference>
<dbReference type="Proteomes" id="UP000660265">
    <property type="component" value="Unassembled WGS sequence"/>
</dbReference>